<proteinExistence type="predicted"/>
<accession>A0A803P5S8</accession>
<dbReference type="Proteomes" id="UP000596661">
    <property type="component" value="Chromosome 3"/>
</dbReference>
<reference evidence="1" key="2">
    <citation type="submission" date="2021-03" db="UniProtKB">
        <authorList>
            <consortium name="EnsemblPlants"/>
        </authorList>
    </citation>
    <scope>IDENTIFICATION</scope>
</reference>
<organism evidence="1 2">
    <name type="scientific">Cannabis sativa</name>
    <name type="common">Hemp</name>
    <name type="synonym">Marijuana</name>
    <dbReference type="NCBI Taxonomy" id="3483"/>
    <lineage>
        <taxon>Eukaryota</taxon>
        <taxon>Viridiplantae</taxon>
        <taxon>Streptophyta</taxon>
        <taxon>Embryophyta</taxon>
        <taxon>Tracheophyta</taxon>
        <taxon>Spermatophyta</taxon>
        <taxon>Magnoliopsida</taxon>
        <taxon>eudicotyledons</taxon>
        <taxon>Gunneridae</taxon>
        <taxon>Pentapetalae</taxon>
        <taxon>rosids</taxon>
        <taxon>fabids</taxon>
        <taxon>Rosales</taxon>
        <taxon>Cannabaceae</taxon>
        <taxon>Cannabis</taxon>
    </lineage>
</organism>
<dbReference type="AlphaFoldDB" id="A0A803P5S8"/>
<keyword evidence="2" id="KW-1185">Reference proteome</keyword>
<reference evidence="1" key="1">
    <citation type="submission" date="2018-11" db="EMBL/GenBank/DDBJ databases">
        <authorList>
            <person name="Grassa J C."/>
        </authorList>
    </citation>
    <scope>NUCLEOTIDE SEQUENCE [LARGE SCALE GENOMIC DNA]</scope>
</reference>
<evidence type="ECO:0000313" key="2">
    <source>
        <dbReference type="Proteomes" id="UP000596661"/>
    </source>
</evidence>
<dbReference type="EnsemblPlants" id="evm.model.03.1566">
    <property type="protein sequence ID" value="cds.evm.model.03.1566"/>
    <property type="gene ID" value="evm.TU.03.1566"/>
</dbReference>
<sequence>MPSHSHSTPLISLALFHSSRPPMETTIATISSFPSRLNYHRLSNGVECWDLFRSGKEARYLRREGRKQIVERERESYAQLGFQAILQLRLGRCPFISTR</sequence>
<protein>
    <submittedName>
        <fullName evidence="1">Uncharacterized protein</fullName>
    </submittedName>
</protein>
<evidence type="ECO:0000313" key="1">
    <source>
        <dbReference type="EnsemblPlants" id="cds.evm.model.03.1566"/>
    </source>
</evidence>
<dbReference type="EMBL" id="UZAU01000320">
    <property type="status" value="NOT_ANNOTATED_CDS"/>
    <property type="molecule type" value="Genomic_DNA"/>
</dbReference>
<dbReference type="Gramene" id="evm.model.03.1566">
    <property type="protein sequence ID" value="cds.evm.model.03.1566"/>
    <property type="gene ID" value="evm.TU.03.1566"/>
</dbReference>
<name>A0A803P5S8_CANSA</name>